<sequence length="492" mass="55521">MFHLHGIPDLGFLRRSLRASSSEISDKASCESTQAIQTISLELPSSSSTQELSAAVFPVSGFSENGDSEAEKERENNLELETRKEMVFDLVSDAELVAVPPGSRYHVGMFTGKNWAPTLLMECGYAISVNDIPKLQQLMWIINEVSSPYGDCDQRLASCFLQAFFYRFTGTGVKHYNTLCCAAEKSSSYNERRRILLKCQEALPYMTFGHVVANGALMEVLQQEPKVHIVDISSTFCSQWPTLLETLAMQPGKAPQVRLTVITFSKDQPPELIMQDVGSRLTKFARLMGIPFEFKVVQQMELEKLHPSMMDLRSDEALVINCIQSVHLVPDYVADGVRSRDRFLSVLHSASPKVLTILEIDQNMSDADFVISYSNTLRFFATFFDSLEGNFPRASRERMVLERICTRSMVSSLACDRSINSVRRQQDSSQWCVRLKNAGFTSYTLSKETVDDVGALLKRYKEGWGHFQGDDGFLYLTWRGQRTAFASAWKPR</sequence>
<keyword evidence="2" id="KW-1185">Reference proteome</keyword>
<accession>A0ACC2C148</accession>
<proteinExistence type="predicted"/>
<evidence type="ECO:0000313" key="2">
    <source>
        <dbReference type="Proteomes" id="UP001162992"/>
    </source>
</evidence>
<name>A0ACC2C148_DIPCM</name>
<evidence type="ECO:0000313" key="1">
    <source>
        <dbReference type="EMBL" id="KAJ7535768.1"/>
    </source>
</evidence>
<organism evidence="1 2">
    <name type="scientific">Diphasiastrum complanatum</name>
    <name type="common">Issler's clubmoss</name>
    <name type="synonym">Lycopodium complanatum</name>
    <dbReference type="NCBI Taxonomy" id="34168"/>
    <lineage>
        <taxon>Eukaryota</taxon>
        <taxon>Viridiplantae</taxon>
        <taxon>Streptophyta</taxon>
        <taxon>Embryophyta</taxon>
        <taxon>Tracheophyta</taxon>
        <taxon>Lycopodiopsida</taxon>
        <taxon>Lycopodiales</taxon>
        <taxon>Lycopodiaceae</taxon>
        <taxon>Lycopodioideae</taxon>
        <taxon>Diphasiastrum</taxon>
    </lineage>
</organism>
<dbReference type="EMBL" id="CM055103">
    <property type="protein sequence ID" value="KAJ7535768.1"/>
    <property type="molecule type" value="Genomic_DNA"/>
</dbReference>
<dbReference type="Proteomes" id="UP001162992">
    <property type="component" value="Chromosome 12"/>
</dbReference>
<gene>
    <name evidence="1" type="ORF">O6H91_12G045200</name>
</gene>
<comment type="caution">
    <text evidence="1">The sequence shown here is derived from an EMBL/GenBank/DDBJ whole genome shotgun (WGS) entry which is preliminary data.</text>
</comment>
<reference evidence="2" key="1">
    <citation type="journal article" date="2024" name="Proc. Natl. Acad. Sci. U.S.A.">
        <title>Extraordinary preservation of gene collinearity over three hundred million years revealed in homosporous lycophytes.</title>
        <authorList>
            <person name="Li C."/>
            <person name="Wickell D."/>
            <person name="Kuo L.Y."/>
            <person name="Chen X."/>
            <person name="Nie B."/>
            <person name="Liao X."/>
            <person name="Peng D."/>
            <person name="Ji J."/>
            <person name="Jenkins J."/>
            <person name="Williams M."/>
            <person name="Shu S."/>
            <person name="Plott C."/>
            <person name="Barry K."/>
            <person name="Rajasekar S."/>
            <person name="Grimwood J."/>
            <person name="Han X."/>
            <person name="Sun S."/>
            <person name="Hou Z."/>
            <person name="He W."/>
            <person name="Dai G."/>
            <person name="Sun C."/>
            <person name="Schmutz J."/>
            <person name="Leebens-Mack J.H."/>
            <person name="Li F.W."/>
            <person name="Wang L."/>
        </authorList>
    </citation>
    <scope>NUCLEOTIDE SEQUENCE [LARGE SCALE GENOMIC DNA]</scope>
    <source>
        <strain evidence="2">cv. PW_Plant_1</strain>
    </source>
</reference>
<protein>
    <submittedName>
        <fullName evidence="1">Uncharacterized protein</fullName>
    </submittedName>
</protein>